<name>A0AAW3MXX5_9BURK</name>
<comment type="caution">
    <text evidence="1">The sequence shown here is derived from an EMBL/GenBank/DDBJ whole genome shotgun (WGS) entry which is preliminary data.</text>
</comment>
<keyword evidence="2" id="KW-1185">Reference proteome</keyword>
<accession>A0AAW3MXX5</accession>
<dbReference type="AlphaFoldDB" id="A0AAW3MXX5"/>
<evidence type="ECO:0000313" key="2">
    <source>
        <dbReference type="Proteomes" id="UP000056453"/>
    </source>
</evidence>
<proteinExistence type="predicted"/>
<protein>
    <submittedName>
        <fullName evidence="1">Uncharacterized protein</fullName>
    </submittedName>
</protein>
<gene>
    <name evidence="1" type="ORF">WJ96_36305</name>
</gene>
<dbReference type="Proteomes" id="UP000056453">
    <property type="component" value="Unassembled WGS sequence"/>
</dbReference>
<dbReference type="EMBL" id="LPBJ01000040">
    <property type="protein sequence ID" value="KVP99479.1"/>
    <property type="molecule type" value="Genomic_DNA"/>
</dbReference>
<reference evidence="1 2" key="1">
    <citation type="submission" date="2015-11" db="EMBL/GenBank/DDBJ databases">
        <title>Expanding the genomic diversity of Burkholderia species for the development of highly accurate diagnostics.</title>
        <authorList>
            <person name="Sahl J."/>
            <person name="Keim P."/>
            <person name="Wagner D."/>
        </authorList>
    </citation>
    <scope>NUCLEOTIDE SEQUENCE [LARGE SCALE GENOMIC DNA]</scope>
    <source>
        <strain evidence="1 2">MSMB1808WGS</strain>
    </source>
</reference>
<evidence type="ECO:0000313" key="1">
    <source>
        <dbReference type="EMBL" id="KVP99479.1"/>
    </source>
</evidence>
<sequence>MEAFRADVISQFGASEKVKTFADRFPHLISPFFPNGIFVGKGKEARAQVLDVQNAIASRLDTPEWNQIKKLAPHLYRWEDSDPLADTFLIHFGAYPATEDFDIDYESMFKTSLEAAEVAIESGGNITSEMIDHPSIAYLSRHGLRQHYSVRPGWGWPGFFIGDASNLDDLVAFWNLRAGDVSVLFVDRDHIGRYSEVIPSWKKHISEQMSHRRFHENHEYAVWWRSDRTESPEQLNELHALIGNESCLMCPIDQRRWSGSTLAAPLMHFGESSSLGVLSDDGQKPKLSFGLSDRPYATNVWFHSQLLVASIDCVGGLFGRDDYTLDPPYIPELNEFYARAMHFHYNRLRIESQRIGIIVGAHDADSFIHALPTADLFKRVFDCAGFEASPSSGGLIARQLIAQLGGLQGGRVFKIPGVRRLLKKHGPLASFKKEVALKLIGESDPDNPNAKFSDHENLYIEPRERGENLTTQGVFSHLVKQGLFRIGADLLCPRCQLQNWFPLDDLRQRVTCQMCGEPFVATSQLIEGKWAYRRSGLLGLERNAQGAVPVLLTLQQLDTNLHSMPDSRSYSVSLDLKPKNGQLENPCEVDFAWIIPRGYPERTIVIVGECKDRGRAAKAGGDGGTINATDIANLRAVADSFPKERFEVFILLSKLCAFTPQEIELAKSLNGEHLQRVIMLTDRELEPYHLYERTQKLFKMEQYATSVDDLARATIYAFLNPQPLNQLLSGTEGIGAAQN</sequence>
<organism evidence="1 2">
    <name type="scientific">Burkholderia ubonensis</name>
    <dbReference type="NCBI Taxonomy" id="101571"/>
    <lineage>
        <taxon>Bacteria</taxon>
        <taxon>Pseudomonadati</taxon>
        <taxon>Pseudomonadota</taxon>
        <taxon>Betaproteobacteria</taxon>
        <taxon>Burkholderiales</taxon>
        <taxon>Burkholderiaceae</taxon>
        <taxon>Burkholderia</taxon>
        <taxon>Burkholderia cepacia complex</taxon>
    </lineage>
</organism>